<keyword evidence="3" id="KW-0732">Signal</keyword>
<feature type="region of interest" description="Disordered" evidence="1">
    <location>
        <begin position="287"/>
        <end position="315"/>
    </location>
</feature>
<feature type="region of interest" description="Disordered" evidence="1">
    <location>
        <begin position="27"/>
        <end position="49"/>
    </location>
</feature>
<proteinExistence type="predicted"/>
<dbReference type="AlphaFoldDB" id="A0A7S4QW55"/>
<feature type="region of interest" description="Disordered" evidence="1">
    <location>
        <begin position="358"/>
        <end position="383"/>
    </location>
</feature>
<feature type="signal peptide" evidence="3">
    <location>
        <begin position="1"/>
        <end position="25"/>
    </location>
</feature>
<feature type="region of interest" description="Disordered" evidence="1">
    <location>
        <begin position="89"/>
        <end position="130"/>
    </location>
</feature>
<feature type="region of interest" description="Disordered" evidence="1">
    <location>
        <begin position="151"/>
        <end position="172"/>
    </location>
</feature>
<feature type="transmembrane region" description="Helical" evidence="2">
    <location>
        <begin position="253"/>
        <end position="279"/>
    </location>
</feature>
<reference evidence="4" key="1">
    <citation type="submission" date="2021-01" db="EMBL/GenBank/DDBJ databases">
        <authorList>
            <person name="Corre E."/>
            <person name="Pelletier E."/>
            <person name="Niang G."/>
            <person name="Scheremetjew M."/>
            <person name="Finn R."/>
            <person name="Kale V."/>
            <person name="Holt S."/>
            <person name="Cochrane G."/>
            <person name="Meng A."/>
            <person name="Brown T."/>
            <person name="Cohen L."/>
        </authorList>
    </citation>
    <scope>NUCLEOTIDE SEQUENCE</scope>
    <source>
        <strain evidence="4">CCMP3105</strain>
    </source>
</reference>
<evidence type="ECO:0000256" key="2">
    <source>
        <dbReference type="SAM" id="Phobius"/>
    </source>
</evidence>
<evidence type="ECO:0000256" key="3">
    <source>
        <dbReference type="SAM" id="SignalP"/>
    </source>
</evidence>
<protein>
    <submittedName>
        <fullName evidence="4">Uncharacterized protein</fullName>
    </submittedName>
</protein>
<evidence type="ECO:0000313" key="4">
    <source>
        <dbReference type="EMBL" id="CAE4595047.1"/>
    </source>
</evidence>
<keyword evidence="2" id="KW-1133">Transmembrane helix</keyword>
<organism evidence="4">
    <name type="scientific">Alexandrium monilatum</name>
    <dbReference type="NCBI Taxonomy" id="311494"/>
    <lineage>
        <taxon>Eukaryota</taxon>
        <taxon>Sar</taxon>
        <taxon>Alveolata</taxon>
        <taxon>Dinophyceae</taxon>
        <taxon>Gonyaulacales</taxon>
        <taxon>Pyrocystaceae</taxon>
        <taxon>Alexandrium</taxon>
    </lineage>
</organism>
<evidence type="ECO:0000256" key="1">
    <source>
        <dbReference type="SAM" id="MobiDB-lite"/>
    </source>
</evidence>
<keyword evidence="2" id="KW-0472">Membrane</keyword>
<accession>A0A7S4QW55</accession>
<feature type="chain" id="PRO_5030756144" evidence="3">
    <location>
        <begin position="26"/>
        <end position="581"/>
    </location>
</feature>
<keyword evidence="2" id="KW-0812">Transmembrane</keyword>
<gene>
    <name evidence="4" type="ORF">AMON00008_LOCUS26196</name>
</gene>
<sequence length="581" mass="59574">MACGIWFRMVALAAAVAAPLAGVTASASVPPESQCFGPQQPPAVDAAEEDASCLLHKPLPPSSGSAAQLGNSERVTGTLSSSLVAQAHEHVAGGQGKRAKAGGSPVAASHADQSGSVTGEDRDSGQAGASPALAMLTNGSLMDTASPVKQAVRDSVHQAAGHSESAKDRASVASASRASGSLLAAASWANKSAVGADVGRERAHAITGQSAKTGHSVAADYRSAVGAALFIGLQLGQNLGAPAWAVDAGSSKLVLAACLAVLCALVSLILCFGTAASVVRGEPMGAGPYSRGSYRSRQLVRPPSLPTPTPTAQASRMVLPPTSRAVLPSQSVVQPGGNRLSPNFASLPSSLLSLQAPPAPRDFSNGAHSRPLEPAATSPERYIPPALCPPLVLPDRETHLAVPSDELDAAAAGQGGAEFDVFGPLSTPVFRAALQDGHGGRWLSLFVPRLAASQPWVGIRPLQEDHREMIRTMLPEGSSSCGKVLEIVGQDGEFYGLIVAQRSGTYWAIHRSLAVLVLEGDRAQRRLRATANGGRLVASIAPLEKRPFGGKGVSQQLDLQVHAGVDPLLVLACMLTVILLF</sequence>
<name>A0A7S4QW55_9DINO</name>
<dbReference type="EMBL" id="HBNR01037956">
    <property type="protein sequence ID" value="CAE4595047.1"/>
    <property type="molecule type" value="Transcribed_RNA"/>
</dbReference>